<accession>A0A388JJV6</accession>
<evidence type="ECO:0000256" key="1">
    <source>
        <dbReference type="SAM" id="MobiDB-lite"/>
    </source>
</evidence>
<dbReference type="Proteomes" id="UP000265515">
    <property type="component" value="Unassembled WGS sequence"/>
</dbReference>
<protein>
    <submittedName>
        <fullName evidence="2">Uncharacterized protein</fullName>
    </submittedName>
</protein>
<dbReference type="EMBL" id="BFEA01008830">
    <property type="protein sequence ID" value="GBG41696.1"/>
    <property type="molecule type" value="Genomic_DNA"/>
</dbReference>
<keyword evidence="3" id="KW-1185">Reference proteome</keyword>
<feature type="region of interest" description="Disordered" evidence="1">
    <location>
        <begin position="130"/>
        <end position="159"/>
    </location>
</feature>
<reference evidence="2 3" key="1">
    <citation type="journal article" date="2018" name="Cell">
        <title>The Chara Genome: Secondary Complexity and Implications for Plant Terrestrialization.</title>
        <authorList>
            <person name="Nishiyama T."/>
            <person name="Sakayama H."/>
            <person name="Vries J.D."/>
            <person name="Buschmann H."/>
            <person name="Saint-Marcoux D."/>
            <person name="Ullrich K.K."/>
            <person name="Haas F.B."/>
            <person name="Vanderstraeten L."/>
            <person name="Becker D."/>
            <person name="Lang D."/>
            <person name="Vosolsobe S."/>
            <person name="Rombauts S."/>
            <person name="Wilhelmsson P.K.I."/>
            <person name="Janitza P."/>
            <person name="Kern R."/>
            <person name="Heyl A."/>
            <person name="Rumpler F."/>
            <person name="Villalobos L.I.A.C."/>
            <person name="Clay J.M."/>
            <person name="Skokan R."/>
            <person name="Toyoda A."/>
            <person name="Suzuki Y."/>
            <person name="Kagoshima H."/>
            <person name="Schijlen E."/>
            <person name="Tajeshwar N."/>
            <person name="Catarino B."/>
            <person name="Hetherington A.J."/>
            <person name="Saltykova A."/>
            <person name="Bonnot C."/>
            <person name="Breuninger H."/>
            <person name="Symeonidi A."/>
            <person name="Radhakrishnan G.V."/>
            <person name="Van Nieuwerburgh F."/>
            <person name="Deforce D."/>
            <person name="Chang C."/>
            <person name="Karol K.G."/>
            <person name="Hedrich R."/>
            <person name="Ulvskov P."/>
            <person name="Glockner G."/>
            <person name="Delwiche C.F."/>
            <person name="Petrasek J."/>
            <person name="Van de Peer Y."/>
            <person name="Friml J."/>
            <person name="Beilby M."/>
            <person name="Dolan L."/>
            <person name="Kohara Y."/>
            <person name="Sugano S."/>
            <person name="Fujiyama A."/>
            <person name="Delaux P.-M."/>
            <person name="Quint M."/>
            <person name="TheiBen G."/>
            <person name="Hagemann M."/>
            <person name="Harholt J."/>
            <person name="Dunand C."/>
            <person name="Zachgo S."/>
            <person name="Langdale J."/>
            <person name="Maumus F."/>
            <person name="Straeten D.V.D."/>
            <person name="Gould S.B."/>
            <person name="Rensing S.A."/>
        </authorList>
    </citation>
    <scope>NUCLEOTIDE SEQUENCE [LARGE SCALE GENOMIC DNA]</scope>
    <source>
        <strain evidence="2 3">S276</strain>
    </source>
</reference>
<name>A0A388JJV6_CHABU</name>
<evidence type="ECO:0000313" key="2">
    <source>
        <dbReference type="EMBL" id="GBG41696.1"/>
    </source>
</evidence>
<dbReference type="Gramene" id="GBG41696">
    <property type="protein sequence ID" value="GBG41696"/>
    <property type="gene ID" value="CBR_g87892"/>
</dbReference>
<dbReference type="AlphaFoldDB" id="A0A388JJV6"/>
<organism evidence="2 3">
    <name type="scientific">Chara braunii</name>
    <name type="common">Braun's stonewort</name>
    <dbReference type="NCBI Taxonomy" id="69332"/>
    <lineage>
        <taxon>Eukaryota</taxon>
        <taxon>Viridiplantae</taxon>
        <taxon>Streptophyta</taxon>
        <taxon>Charophyceae</taxon>
        <taxon>Charales</taxon>
        <taxon>Characeae</taxon>
        <taxon>Chara</taxon>
    </lineage>
</organism>
<feature type="non-terminal residue" evidence="2">
    <location>
        <position position="1"/>
    </location>
</feature>
<gene>
    <name evidence="2" type="ORF">CBR_g87892</name>
</gene>
<proteinExistence type="predicted"/>
<feature type="compositionally biased region" description="Low complexity" evidence="1">
    <location>
        <begin position="135"/>
        <end position="149"/>
    </location>
</feature>
<evidence type="ECO:0000313" key="3">
    <source>
        <dbReference type="Proteomes" id="UP000265515"/>
    </source>
</evidence>
<comment type="caution">
    <text evidence="2">The sequence shown here is derived from an EMBL/GenBank/DDBJ whole genome shotgun (WGS) entry which is preliminary data.</text>
</comment>
<sequence length="220" mass="24995">VVTETRARAWNNKTDIWFKFSARKRSKIYDFLFLQMRPKRDTDSEYVRRKDRMFTLLDNYHGASRMNVKTFLERLQSLCFVESEEELTFGSYSSLISTEDEETTDIKFDATADEGGSDTKSVDLQYDQHSAQHGTGSSLAGPSTSSASLVSPMAKPAPGTTSMKLLQRMQALASGHRSLRPGSDIQPDHLSWTNANIHFLPEPQSRSREADWGHDMIWHP</sequence>